<organism evidence="1 2">
    <name type="scientific">Onchocerca flexuosa</name>
    <dbReference type="NCBI Taxonomy" id="387005"/>
    <lineage>
        <taxon>Eukaryota</taxon>
        <taxon>Metazoa</taxon>
        <taxon>Ecdysozoa</taxon>
        <taxon>Nematoda</taxon>
        <taxon>Chromadorea</taxon>
        <taxon>Rhabditida</taxon>
        <taxon>Spirurina</taxon>
        <taxon>Spiruromorpha</taxon>
        <taxon>Filarioidea</taxon>
        <taxon>Onchocercidae</taxon>
        <taxon>Onchocerca</taxon>
    </lineage>
</organism>
<dbReference type="OrthoDB" id="5846909at2759"/>
<gene>
    <name evidence="1" type="ORF">X798_06134</name>
</gene>
<proteinExistence type="predicted"/>
<reference evidence="1 2" key="1">
    <citation type="submission" date="2015-12" db="EMBL/GenBank/DDBJ databases">
        <title>Draft genome of the nematode, Onchocerca flexuosa.</title>
        <authorList>
            <person name="Mitreva M."/>
        </authorList>
    </citation>
    <scope>NUCLEOTIDE SEQUENCE [LARGE SCALE GENOMIC DNA]</scope>
    <source>
        <strain evidence="1">Red Deer</strain>
    </source>
</reference>
<keyword evidence="2" id="KW-1185">Reference proteome</keyword>
<dbReference type="AlphaFoldDB" id="A0A238BQB1"/>
<name>A0A238BQB1_9BILA</name>
<dbReference type="EMBL" id="KZ270055">
    <property type="protein sequence ID" value="OZC06865.1"/>
    <property type="molecule type" value="Genomic_DNA"/>
</dbReference>
<evidence type="ECO:0000313" key="2">
    <source>
        <dbReference type="Proteomes" id="UP000242913"/>
    </source>
</evidence>
<dbReference type="Proteomes" id="UP000242913">
    <property type="component" value="Unassembled WGS sequence"/>
</dbReference>
<accession>A0A238BQB1</accession>
<evidence type="ECO:0000313" key="1">
    <source>
        <dbReference type="EMBL" id="OZC06865.1"/>
    </source>
</evidence>
<protein>
    <submittedName>
        <fullName evidence="1">Uncharacterized protein</fullName>
    </submittedName>
</protein>
<sequence>MITFPRIKRFVLCKNPPKGFNFCYYSIRILGGYWKLKRDFDTNNRAMIQNCMKTRTSTYGFTYQVDLSERRYIDDRRTKVKHLVDIFYYCCKDCSYTNKMSDDEIVNFIGNLLLKNLPKPTSDIYNYNPGKSIPYCLLENGALATKLAGINRCVLLLDSCSANKIYVGPLLASYFDQLSQSTHRINKSLADVVTMNFTEICPKSECIYYLSPLEFFFYCCCDTNFELCAYTTDQKLLSYGSKNAEAWANNPKIRSFREVIILNEDSNSFTGISGRPWMFRKYIYSRPTVNEQTENTVFSEKNVPLHHCAIGTYNVTIGKWKNDDFTMNLGKRKLLAEPQKFCYYTASLQFEQTDRKPPTSLEMRYGSDTEEMCKKDGCEIKAPSCLQNLISTNYVTATFKCCCSTGDLCNHLGNRYFDITEQLINTKENYNETVQHGCIRKIFLPFHDPFCEIFLPVLTNLIQCSCFQNPRLKKPCDANFEMKVRKEGSKIAVPMCFKTSGNLKNLSDEKYNFGILGPAKYEKVRTRNHPLCYDMIAIDTRKHGVEHRSGPFDEFSNYLFKINGTVLRMRRILTFGLRVRHANYTIIRHVFICFQRENHKPCNDFCQNYSLNFIFIGPINIRHQLLPEIILEKSNHYGLKDRSFCHVDGHSTRVRCKSRKGCFNFHTVRGIRRRGCIDKIPKIVSKEPKLRLLYTCFNHDWISGKERTYCMAVNENNFNSSIPLLDGIICCCHSTCNMSDSNSYMEMQHGYFPFQL</sequence>